<proteinExistence type="predicted"/>
<accession>A0A7S0T308</accession>
<dbReference type="EMBL" id="HBFC01036841">
    <property type="protein sequence ID" value="CAD8722696.1"/>
    <property type="molecule type" value="Transcribed_RNA"/>
</dbReference>
<dbReference type="Gene3D" id="1.25.40.10">
    <property type="entry name" value="Tetratricopeptide repeat domain"/>
    <property type="match status" value="1"/>
</dbReference>
<reference evidence="2" key="1">
    <citation type="submission" date="2021-01" db="EMBL/GenBank/DDBJ databases">
        <authorList>
            <person name="Corre E."/>
            <person name="Pelletier E."/>
            <person name="Niang G."/>
            <person name="Scheremetjew M."/>
            <person name="Finn R."/>
            <person name="Kale V."/>
            <person name="Holt S."/>
            <person name="Cochrane G."/>
            <person name="Meng A."/>
            <person name="Brown T."/>
            <person name="Cohen L."/>
        </authorList>
    </citation>
    <scope>NUCLEOTIDE SEQUENCE</scope>
    <source>
        <strain evidence="2">SL-175</strain>
    </source>
</reference>
<protein>
    <submittedName>
        <fullName evidence="2">Uncharacterized protein</fullName>
    </submittedName>
</protein>
<dbReference type="SUPFAM" id="SSF48452">
    <property type="entry name" value="TPR-like"/>
    <property type="match status" value="1"/>
</dbReference>
<sequence>MARHMLGKCKVAAGDTNGGLEAMKEAARVEPDVMEHHADLVAVLRGDGQIAAAMGAIAAGLRALPGDTTLEMAKLSLQMSHGRAAGGREGGGGGKGNGGESSEL</sequence>
<name>A0A7S0T308_9CHLO</name>
<feature type="compositionally biased region" description="Gly residues" evidence="1">
    <location>
        <begin position="84"/>
        <end position="104"/>
    </location>
</feature>
<feature type="region of interest" description="Disordered" evidence="1">
    <location>
        <begin position="80"/>
        <end position="104"/>
    </location>
</feature>
<evidence type="ECO:0000313" key="2">
    <source>
        <dbReference type="EMBL" id="CAD8722696.1"/>
    </source>
</evidence>
<gene>
    <name evidence="2" type="ORF">MANT1106_LOCUS21911</name>
</gene>
<organism evidence="2">
    <name type="scientific">Mantoniella antarctica</name>
    <dbReference type="NCBI Taxonomy" id="81844"/>
    <lineage>
        <taxon>Eukaryota</taxon>
        <taxon>Viridiplantae</taxon>
        <taxon>Chlorophyta</taxon>
        <taxon>Mamiellophyceae</taxon>
        <taxon>Mamiellales</taxon>
        <taxon>Mamiellaceae</taxon>
        <taxon>Mantoniella</taxon>
    </lineage>
</organism>
<evidence type="ECO:0000256" key="1">
    <source>
        <dbReference type="SAM" id="MobiDB-lite"/>
    </source>
</evidence>
<dbReference type="InterPro" id="IPR011990">
    <property type="entry name" value="TPR-like_helical_dom_sf"/>
</dbReference>
<dbReference type="AlphaFoldDB" id="A0A7S0T308"/>